<dbReference type="KEGG" id="pfy:PFICI_13460"/>
<dbReference type="OMA" id="SITWEGN"/>
<protein>
    <submittedName>
        <fullName evidence="2">Uncharacterized protein</fullName>
    </submittedName>
</protein>
<dbReference type="HOGENOM" id="CLU_113393_0_0_1"/>
<dbReference type="GeneID" id="19278473"/>
<dbReference type="EMBL" id="KI912119">
    <property type="protein sequence ID" value="ETS74976.1"/>
    <property type="molecule type" value="Genomic_DNA"/>
</dbReference>
<name>W3WQ70_PESFW</name>
<dbReference type="RefSeq" id="XP_007840232.1">
    <property type="nucleotide sequence ID" value="XM_007842041.1"/>
</dbReference>
<organism evidence="2 3">
    <name type="scientific">Pestalotiopsis fici (strain W106-1 / CGMCC3.15140)</name>
    <dbReference type="NCBI Taxonomy" id="1229662"/>
    <lineage>
        <taxon>Eukaryota</taxon>
        <taxon>Fungi</taxon>
        <taxon>Dikarya</taxon>
        <taxon>Ascomycota</taxon>
        <taxon>Pezizomycotina</taxon>
        <taxon>Sordariomycetes</taxon>
        <taxon>Xylariomycetidae</taxon>
        <taxon>Amphisphaeriales</taxon>
        <taxon>Sporocadaceae</taxon>
        <taxon>Pestalotiopsis</taxon>
    </lineage>
</organism>
<dbReference type="InParanoid" id="W3WQ70"/>
<feature type="compositionally biased region" description="Polar residues" evidence="1">
    <location>
        <begin position="1"/>
        <end position="14"/>
    </location>
</feature>
<evidence type="ECO:0000256" key="1">
    <source>
        <dbReference type="SAM" id="MobiDB-lite"/>
    </source>
</evidence>
<gene>
    <name evidence="2" type="ORF">PFICI_13460</name>
</gene>
<proteinExistence type="predicted"/>
<dbReference type="AlphaFoldDB" id="W3WQ70"/>
<dbReference type="OrthoDB" id="4521980at2759"/>
<evidence type="ECO:0000313" key="2">
    <source>
        <dbReference type="EMBL" id="ETS74976.1"/>
    </source>
</evidence>
<dbReference type="Proteomes" id="UP000030651">
    <property type="component" value="Unassembled WGS sequence"/>
</dbReference>
<reference evidence="3" key="1">
    <citation type="journal article" date="2015" name="BMC Genomics">
        <title>Genomic and transcriptomic analysis of the endophytic fungus Pestalotiopsis fici reveals its lifestyle and high potential for synthesis of natural products.</title>
        <authorList>
            <person name="Wang X."/>
            <person name="Zhang X."/>
            <person name="Liu L."/>
            <person name="Xiang M."/>
            <person name="Wang W."/>
            <person name="Sun X."/>
            <person name="Che Y."/>
            <person name="Guo L."/>
            <person name="Liu G."/>
            <person name="Guo L."/>
            <person name="Wang C."/>
            <person name="Yin W.B."/>
            <person name="Stadler M."/>
            <person name="Zhang X."/>
            <person name="Liu X."/>
        </authorList>
    </citation>
    <scope>NUCLEOTIDE SEQUENCE [LARGE SCALE GENOMIC DNA]</scope>
    <source>
        <strain evidence="3">W106-1 / CGMCC3.15140</strain>
    </source>
</reference>
<keyword evidence="3" id="KW-1185">Reference proteome</keyword>
<sequence>MTSHSSAEQEQPASAPSRGDDASVADDADSEIDDEELDNWLVPTYKPKFYSKRPMKKALTAPWGLLVSNADVAKLKTGFKSQSMDHKWDFLVEDPDKNGNTSIHIIRTWCREECWIIHLVPASDDHDGGSAKIESITWEGNKAIGRCDAEQAKKEAVILLRGWLRCEFATLPQYAPGVFYNPKAYTKLNTE</sequence>
<feature type="compositionally biased region" description="Acidic residues" evidence="1">
    <location>
        <begin position="23"/>
        <end position="37"/>
    </location>
</feature>
<feature type="region of interest" description="Disordered" evidence="1">
    <location>
        <begin position="1"/>
        <end position="37"/>
    </location>
</feature>
<accession>W3WQ70</accession>
<evidence type="ECO:0000313" key="3">
    <source>
        <dbReference type="Proteomes" id="UP000030651"/>
    </source>
</evidence>
<dbReference type="eggNOG" id="ENOG502RU96">
    <property type="taxonomic scope" value="Eukaryota"/>
</dbReference>